<organism evidence="1 2">
    <name type="scientific">Helianthus annuus</name>
    <name type="common">Common sunflower</name>
    <dbReference type="NCBI Taxonomy" id="4232"/>
    <lineage>
        <taxon>Eukaryota</taxon>
        <taxon>Viridiplantae</taxon>
        <taxon>Streptophyta</taxon>
        <taxon>Embryophyta</taxon>
        <taxon>Tracheophyta</taxon>
        <taxon>Spermatophyta</taxon>
        <taxon>Magnoliopsida</taxon>
        <taxon>eudicotyledons</taxon>
        <taxon>Gunneridae</taxon>
        <taxon>Pentapetalae</taxon>
        <taxon>asterids</taxon>
        <taxon>campanulids</taxon>
        <taxon>Asterales</taxon>
        <taxon>Asteraceae</taxon>
        <taxon>Asteroideae</taxon>
        <taxon>Heliantheae alliance</taxon>
        <taxon>Heliantheae</taxon>
        <taxon>Helianthus</taxon>
    </lineage>
</organism>
<dbReference type="AlphaFoldDB" id="A0A9K3NBQ3"/>
<evidence type="ECO:0000313" key="2">
    <source>
        <dbReference type="Proteomes" id="UP000215914"/>
    </source>
</evidence>
<evidence type="ECO:0000313" key="1">
    <source>
        <dbReference type="EMBL" id="KAF5793955.1"/>
    </source>
</evidence>
<proteinExistence type="predicted"/>
<sequence length="91" mass="10076">MRYDPVDWRNSSNEIITGSKVRLKNACDGGKESRMIEEECAVETLIWESSLAEMSAEWMFSSAETKTGAVLGVVVRTSVPTEMAVMLVVVM</sequence>
<gene>
    <name evidence="1" type="ORF">HanXRQr2_Chr08g0322701</name>
</gene>
<accession>A0A9K3NBQ3</accession>
<reference evidence="1" key="1">
    <citation type="journal article" date="2017" name="Nature">
        <title>The sunflower genome provides insights into oil metabolism, flowering and Asterid evolution.</title>
        <authorList>
            <person name="Badouin H."/>
            <person name="Gouzy J."/>
            <person name="Grassa C.J."/>
            <person name="Murat F."/>
            <person name="Staton S.E."/>
            <person name="Cottret L."/>
            <person name="Lelandais-Briere C."/>
            <person name="Owens G.L."/>
            <person name="Carrere S."/>
            <person name="Mayjonade B."/>
            <person name="Legrand L."/>
            <person name="Gill N."/>
            <person name="Kane N.C."/>
            <person name="Bowers J.E."/>
            <person name="Hubner S."/>
            <person name="Bellec A."/>
            <person name="Berard A."/>
            <person name="Berges H."/>
            <person name="Blanchet N."/>
            <person name="Boniface M.C."/>
            <person name="Brunel D."/>
            <person name="Catrice O."/>
            <person name="Chaidir N."/>
            <person name="Claudel C."/>
            <person name="Donnadieu C."/>
            <person name="Faraut T."/>
            <person name="Fievet G."/>
            <person name="Helmstetter N."/>
            <person name="King M."/>
            <person name="Knapp S.J."/>
            <person name="Lai Z."/>
            <person name="Le Paslier M.C."/>
            <person name="Lippi Y."/>
            <person name="Lorenzon L."/>
            <person name="Mandel J.R."/>
            <person name="Marage G."/>
            <person name="Marchand G."/>
            <person name="Marquand E."/>
            <person name="Bret-Mestries E."/>
            <person name="Morien E."/>
            <person name="Nambeesan S."/>
            <person name="Nguyen T."/>
            <person name="Pegot-Espagnet P."/>
            <person name="Pouilly N."/>
            <person name="Raftis F."/>
            <person name="Sallet E."/>
            <person name="Schiex T."/>
            <person name="Thomas J."/>
            <person name="Vandecasteele C."/>
            <person name="Vares D."/>
            <person name="Vear F."/>
            <person name="Vautrin S."/>
            <person name="Crespi M."/>
            <person name="Mangin B."/>
            <person name="Burke J.M."/>
            <person name="Salse J."/>
            <person name="Munos S."/>
            <person name="Vincourt P."/>
            <person name="Rieseberg L.H."/>
            <person name="Langlade N.B."/>
        </authorList>
    </citation>
    <scope>NUCLEOTIDE SEQUENCE</scope>
    <source>
        <tissue evidence="1">Leaves</tissue>
    </source>
</reference>
<dbReference type="EMBL" id="MNCJ02000323">
    <property type="protein sequence ID" value="KAF5793955.1"/>
    <property type="molecule type" value="Genomic_DNA"/>
</dbReference>
<keyword evidence="2" id="KW-1185">Reference proteome</keyword>
<protein>
    <submittedName>
        <fullName evidence="1">Uncharacterized protein</fullName>
    </submittedName>
</protein>
<dbReference type="Proteomes" id="UP000215914">
    <property type="component" value="Unassembled WGS sequence"/>
</dbReference>
<reference evidence="1" key="2">
    <citation type="submission" date="2020-06" db="EMBL/GenBank/DDBJ databases">
        <title>Helianthus annuus Genome sequencing and assembly Release 2.</title>
        <authorList>
            <person name="Gouzy J."/>
            <person name="Langlade N."/>
            <person name="Munos S."/>
        </authorList>
    </citation>
    <scope>NUCLEOTIDE SEQUENCE</scope>
    <source>
        <tissue evidence="1">Leaves</tissue>
    </source>
</reference>
<dbReference type="Gramene" id="mRNA:HanXRQr2_Chr08g0322701">
    <property type="protein sequence ID" value="CDS:HanXRQr2_Chr08g0322701.1"/>
    <property type="gene ID" value="HanXRQr2_Chr08g0322701"/>
</dbReference>
<name>A0A9K3NBQ3_HELAN</name>
<comment type="caution">
    <text evidence="1">The sequence shown here is derived from an EMBL/GenBank/DDBJ whole genome shotgun (WGS) entry which is preliminary data.</text>
</comment>